<keyword evidence="2" id="KW-1185">Reference proteome</keyword>
<sequence length="398" mass="46390">MKTKNSAKKNKKKENQKFTDYLAKLKECGLINEKQVHYFQKEINNNSYGYKLQFLQDISFRALKADYMAPEKLKEFADKLKDYKIVDKKYENLIAAIDEEKIQEPIDFLLYCEKSTIINPKNYSDKAEVFLEAIHKKTASVLPELAFTDFEYKIVPDAEMSAYGDNYYNCIVSLKSNGKVYKQKSGFYPSSKNDYSAGEIEIQNYYQIFNKILIDLNAPYRVHDVPVFGDNSSVSQIGIMVLTKEQEKKLNEFVTYLSASYEDFKNKPTSLEIEKAIEEYAKIGLFSNLTIEEITEGKERTSELEIMDYNDILSVFPNLIYSFDTELGNLEDPYAELVKEFSKISHNEFNPSDILNQFQGRKRKTTLKFKLDNKSYSKTFKIDSDWIDIIFLILFNLL</sequence>
<name>A0ABP7XNF6_9FLAO</name>
<evidence type="ECO:0000313" key="2">
    <source>
        <dbReference type="Proteomes" id="UP001501333"/>
    </source>
</evidence>
<proteinExistence type="predicted"/>
<gene>
    <name evidence="1" type="ORF">GCM10022250_05700</name>
</gene>
<accession>A0ABP7XNF6</accession>
<organism evidence="1 2">
    <name type="scientific">Flavobacterium chungbukense</name>
    <dbReference type="NCBI Taxonomy" id="877464"/>
    <lineage>
        <taxon>Bacteria</taxon>
        <taxon>Pseudomonadati</taxon>
        <taxon>Bacteroidota</taxon>
        <taxon>Flavobacteriia</taxon>
        <taxon>Flavobacteriales</taxon>
        <taxon>Flavobacteriaceae</taxon>
        <taxon>Flavobacterium</taxon>
    </lineage>
</organism>
<evidence type="ECO:0000313" key="1">
    <source>
        <dbReference type="EMBL" id="GAA4122765.1"/>
    </source>
</evidence>
<reference evidence="2" key="1">
    <citation type="journal article" date="2019" name="Int. J. Syst. Evol. Microbiol.">
        <title>The Global Catalogue of Microorganisms (GCM) 10K type strain sequencing project: providing services to taxonomists for standard genome sequencing and annotation.</title>
        <authorList>
            <consortium name="The Broad Institute Genomics Platform"/>
            <consortium name="The Broad Institute Genome Sequencing Center for Infectious Disease"/>
            <person name="Wu L."/>
            <person name="Ma J."/>
        </authorList>
    </citation>
    <scope>NUCLEOTIDE SEQUENCE [LARGE SCALE GENOMIC DNA]</scope>
    <source>
        <strain evidence="2">JCM 17386</strain>
    </source>
</reference>
<dbReference type="Proteomes" id="UP001501333">
    <property type="component" value="Unassembled WGS sequence"/>
</dbReference>
<dbReference type="EMBL" id="BAABAO010000003">
    <property type="protein sequence ID" value="GAA4122765.1"/>
    <property type="molecule type" value="Genomic_DNA"/>
</dbReference>
<protein>
    <submittedName>
        <fullName evidence="1">Uncharacterized protein</fullName>
    </submittedName>
</protein>
<comment type="caution">
    <text evidence="1">The sequence shown here is derived from an EMBL/GenBank/DDBJ whole genome shotgun (WGS) entry which is preliminary data.</text>
</comment>